<dbReference type="AlphaFoldDB" id="A0A1L9RCW9"/>
<dbReference type="InterPro" id="IPR053204">
    <property type="entry name" value="Oxopyrrolidines_Biosynth-assoc"/>
</dbReference>
<keyword evidence="2" id="KW-1185">Reference proteome</keyword>
<dbReference type="OrthoDB" id="3350591at2759"/>
<dbReference type="EMBL" id="KV878214">
    <property type="protein sequence ID" value="OJJ32766.1"/>
    <property type="molecule type" value="Genomic_DNA"/>
</dbReference>
<dbReference type="Pfam" id="PF12311">
    <property type="entry name" value="DUF3632"/>
    <property type="match status" value="1"/>
</dbReference>
<dbReference type="VEuPathDB" id="FungiDB:ASPWEDRAFT_174211"/>
<dbReference type="STRING" id="1073089.A0A1L9RCW9"/>
<organism evidence="1 2">
    <name type="scientific">Aspergillus wentii DTO 134E9</name>
    <dbReference type="NCBI Taxonomy" id="1073089"/>
    <lineage>
        <taxon>Eukaryota</taxon>
        <taxon>Fungi</taxon>
        <taxon>Dikarya</taxon>
        <taxon>Ascomycota</taxon>
        <taxon>Pezizomycotina</taxon>
        <taxon>Eurotiomycetes</taxon>
        <taxon>Eurotiomycetidae</taxon>
        <taxon>Eurotiales</taxon>
        <taxon>Aspergillaceae</taxon>
        <taxon>Aspergillus</taxon>
        <taxon>Aspergillus subgen. Cremei</taxon>
    </lineage>
</organism>
<sequence length="299" mass="34564">MDSFRLVLEDDDPPDFTVKVLDVVNNTIQSTDSAAANDAALAIDAILLEWVTNDDDTKRDPEGFFWCFWETLYSFAQQLPHDSVQQDRLAAIVESLANLPPRTVELKLWREYQLWKELPIFGAALREMRLYNIKWEKMKPDEKRRFVNLQAFAARVLGLRLLGLEVYAIWVFTDALEGAMIPIRGSPDLVSHDPTIVTDLSFKVAAAAEWMVHGAKVMYGRDEEVYATDGGPLWKLGKKEGNKLRRRYKGTKGLCPQRWDLWRERFEVIRDCEEVDEKTRNEAGRAVTVMYRAQPEHER</sequence>
<dbReference type="InterPro" id="IPR022085">
    <property type="entry name" value="OpdG"/>
</dbReference>
<dbReference type="PANTHER" id="PTHR38797:SF4">
    <property type="entry name" value="NUCLEAR PORE COMPLEX PROTEIN NUP85"/>
    <property type="match status" value="1"/>
</dbReference>
<protein>
    <submittedName>
        <fullName evidence="1">Uncharacterized protein</fullName>
    </submittedName>
</protein>
<dbReference type="RefSeq" id="XP_040686443.1">
    <property type="nucleotide sequence ID" value="XM_040831194.1"/>
</dbReference>
<evidence type="ECO:0000313" key="1">
    <source>
        <dbReference type="EMBL" id="OJJ32766.1"/>
    </source>
</evidence>
<name>A0A1L9RCW9_ASPWE</name>
<dbReference type="PANTHER" id="PTHR38797">
    <property type="entry name" value="NUCLEAR PORE COMPLEX PROTEIN NUP85-RELATED"/>
    <property type="match status" value="1"/>
</dbReference>
<proteinExistence type="predicted"/>
<dbReference type="Proteomes" id="UP000184383">
    <property type="component" value="Unassembled WGS sequence"/>
</dbReference>
<dbReference type="GeneID" id="63747042"/>
<evidence type="ECO:0000313" key="2">
    <source>
        <dbReference type="Proteomes" id="UP000184383"/>
    </source>
</evidence>
<reference evidence="2" key="1">
    <citation type="journal article" date="2017" name="Genome Biol.">
        <title>Comparative genomics reveals high biological diversity and specific adaptations in the industrially and medically important fungal genus Aspergillus.</title>
        <authorList>
            <person name="de Vries R.P."/>
            <person name="Riley R."/>
            <person name="Wiebenga A."/>
            <person name="Aguilar-Osorio G."/>
            <person name="Amillis S."/>
            <person name="Uchima C.A."/>
            <person name="Anderluh G."/>
            <person name="Asadollahi M."/>
            <person name="Askin M."/>
            <person name="Barry K."/>
            <person name="Battaglia E."/>
            <person name="Bayram O."/>
            <person name="Benocci T."/>
            <person name="Braus-Stromeyer S.A."/>
            <person name="Caldana C."/>
            <person name="Canovas D."/>
            <person name="Cerqueira G.C."/>
            <person name="Chen F."/>
            <person name="Chen W."/>
            <person name="Choi C."/>
            <person name="Clum A."/>
            <person name="Dos Santos R.A."/>
            <person name="Damasio A.R."/>
            <person name="Diallinas G."/>
            <person name="Emri T."/>
            <person name="Fekete E."/>
            <person name="Flipphi M."/>
            <person name="Freyberg S."/>
            <person name="Gallo A."/>
            <person name="Gournas C."/>
            <person name="Habgood R."/>
            <person name="Hainaut M."/>
            <person name="Harispe M.L."/>
            <person name="Henrissat B."/>
            <person name="Hilden K.S."/>
            <person name="Hope R."/>
            <person name="Hossain A."/>
            <person name="Karabika E."/>
            <person name="Karaffa L."/>
            <person name="Karanyi Z."/>
            <person name="Krasevec N."/>
            <person name="Kuo A."/>
            <person name="Kusch H."/>
            <person name="LaButti K."/>
            <person name="Lagendijk E.L."/>
            <person name="Lapidus A."/>
            <person name="Levasseur A."/>
            <person name="Lindquist E."/>
            <person name="Lipzen A."/>
            <person name="Logrieco A.F."/>
            <person name="MacCabe A."/>
            <person name="Maekelae M.R."/>
            <person name="Malavazi I."/>
            <person name="Melin P."/>
            <person name="Meyer V."/>
            <person name="Mielnichuk N."/>
            <person name="Miskei M."/>
            <person name="Molnar A.P."/>
            <person name="Mule G."/>
            <person name="Ngan C.Y."/>
            <person name="Orejas M."/>
            <person name="Orosz E."/>
            <person name="Ouedraogo J.P."/>
            <person name="Overkamp K.M."/>
            <person name="Park H.-S."/>
            <person name="Perrone G."/>
            <person name="Piumi F."/>
            <person name="Punt P.J."/>
            <person name="Ram A.F."/>
            <person name="Ramon A."/>
            <person name="Rauscher S."/>
            <person name="Record E."/>
            <person name="Riano-Pachon D.M."/>
            <person name="Robert V."/>
            <person name="Roehrig J."/>
            <person name="Ruller R."/>
            <person name="Salamov A."/>
            <person name="Salih N.S."/>
            <person name="Samson R.A."/>
            <person name="Sandor E."/>
            <person name="Sanguinetti M."/>
            <person name="Schuetze T."/>
            <person name="Sepcic K."/>
            <person name="Shelest E."/>
            <person name="Sherlock G."/>
            <person name="Sophianopoulou V."/>
            <person name="Squina F.M."/>
            <person name="Sun H."/>
            <person name="Susca A."/>
            <person name="Todd R.B."/>
            <person name="Tsang A."/>
            <person name="Unkles S.E."/>
            <person name="van de Wiele N."/>
            <person name="van Rossen-Uffink D."/>
            <person name="Oliveira J.V."/>
            <person name="Vesth T.C."/>
            <person name="Visser J."/>
            <person name="Yu J.-H."/>
            <person name="Zhou M."/>
            <person name="Andersen M.R."/>
            <person name="Archer D.B."/>
            <person name="Baker S.E."/>
            <person name="Benoit I."/>
            <person name="Brakhage A.A."/>
            <person name="Braus G.H."/>
            <person name="Fischer R."/>
            <person name="Frisvad J.C."/>
            <person name="Goldman G.H."/>
            <person name="Houbraken J."/>
            <person name="Oakley B."/>
            <person name="Pocsi I."/>
            <person name="Scazzocchio C."/>
            <person name="Seiboth B."/>
            <person name="vanKuyk P.A."/>
            <person name="Wortman J."/>
            <person name="Dyer P.S."/>
            <person name="Grigoriev I.V."/>
        </authorList>
    </citation>
    <scope>NUCLEOTIDE SEQUENCE [LARGE SCALE GENOMIC DNA]</scope>
    <source>
        <strain evidence="2">DTO 134E9</strain>
    </source>
</reference>
<gene>
    <name evidence="1" type="ORF">ASPWEDRAFT_174211</name>
</gene>
<accession>A0A1L9RCW9</accession>